<reference evidence="6" key="1">
    <citation type="journal article" date="2020" name="bioRxiv">
        <title>Comparative genomics of Chlamydomonas.</title>
        <authorList>
            <person name="Craig R.J."/>
            <person name="Hasan A.R."/>
            <person name="Ness R.W."/>
            <person name="Keightley P.D."/>
        </authorList>
    </citation>
    <scope>NUCLEOTIDE SEQUENCE</scope>
    <source>
        <strain evidence="6">CCAP 11/173</strain>
    </source>
</reference>
<evidence type="ECO:0000256" key="4">
    <source>
        <dbReference type="SAM" id="MobiDB-lite"/>
    </source>
</evidence>
<keyword evidence="3" id="KW-0808">Transferase</keyword>
<dbReference type="Proteomes" id="UP000613740">
    <property type="component" value="Unassembled WGS sequence"/>
</dbReference>
<accession>A0A835WDG2</accession>
<keyword evidence="7" id="KW-1185">Reference proteome</keyword>
<feature type="region of interest" description="Disordered" evidence="4">
    <location>
        <begin position="113"/>
        <end position="141"/>
    </location>
</feature>
<feature type="transmembrane region" description="Helical" evidence="5">
    <location>
        <begin position="780"/>
        <end position="807"/>
    </location>
</feature>
<feature type="compositionally biased region" description="Pro residues" evidence="4">
    <location>
        <begin position="37"/>
        <end position="51"/>
    </location>
</feature>
<evidence type="ECO:0000256" key="2">
    <source>
        <dbReference type="ARBA" id="ARBA00022676"/>
    </source>
</evidence>
<dbReference type="EMBL" id="JAEHOD010000027">
    <property type="protein sequence ID" value="KAG2445377.1"/>
    <property type="molecule type" value="Genomic_DNA"/>
</dbReference>
<evidence type="ECO:0000256" key="5">
    <source>
        <dbReference type="SAM" id="Phobius"/>
    </source>
</evidence>
<evidence type="ECO:0000313" key="6">
    <source>
        <dbReference type="EMBL" id="KAG2445377.1"/>
    </source>
</evidence>
<dbReference type="SUPFAM" id="SSF53448">
    <property type="entry name" value="Nucleotide-diphospho-sugar transferases"/>
    <property type="match status" value="1"/>
</dbReference>
<feature type="compositionally biased region" description="Low complexity" evidence="4">
    <location>
        <begin position="52"/>
        <end position="74"/>
    </location>
</feature>
<protein>
    <submittedName>
        <fullName evidence="6">Uncharacterized protein</fullName>
    </submittedName>
</protein>
<evidence type="ECO:0000313" key="7">
    <source>
        <dbReference type="Proteomes" id="UP000613740"/>
    </source>
</evidence>
<feature type="transmembrane region" description="Helical" evidence="5">
    <location>
        <begin position="714"/>
        <end position="740"/>
    </location>
</feature>
<dbReference type="AlphaFoldDB" id="A0A835WDG2"/>
<organism evidence="6 7">
    <name type="scientific">Chlamydomonas schloesseri</name>
    <dbReference type="NCBI Taxonomy" id="2026947"/>
    <lineage>
        <taxon>Eukaryota</taxon>
        <taxon>Viridiplantae</taxon>
        <taxon>Chlorophyta</taxon>
        <taxon>core chlorophytes</taxon>
        <taxon>Chlorophyceae</taxon>
        <taxon>CS clade</taxon>
        <taxon>Chlamydomonadales</taxon>
        <taxon>Chlamydomonadaceae</taxon>
        <taxon>Chlamydomonas</taxon>
    </lineage>
</organism>
<dbReference type="GO" id="GO:0016757">
    <property type="term" value="F:glycosyltransferase activity"/>
    <property type="evidence" value="ECO:0007669"/>
    <property type="project" value="UniProtKB-KW"/>
</dbReference>
<dbReference type="OrthoDB" id="546768at2759"/>
<dbReference type="InterPro" id="IPR029044">
    <property type="entry name" value="Nucleotide-diphossugar_trans"/>
</dbReference>
<name>A0A835WDG2_9CHLO</name>
<feature type="region of interest" description="Disordered" evidence="4">
    <location>
        <begin position="34"/>
        <end position="74"/>
    </location>
</feature>
<dbReference type="Gene3D" id="3.90.550.10">
    <property type="entry name" value="Spore Coat Polysaccharide Biosynthesis Protein SpsA, Chain A"/>
    <property type="match status" value="1"/>
</dbReference>
<proteinExistence type="inferred from homology"/>
<comment type="caution">
    <text evidence="6">The sequence shown here is derived from an EMBL/GenBank/DDBJ whole genome shotgun (WGS) entry which is preliminary data.</text>
</comment>
<keyword evidence="2" id="KW-0328">Glycosyltransferase</keyword>
<feature type="transmembrane region" description="Helical" evidence="5">
    <location>
        <begin position="1018"/>
        <end position="1041"/>
    </location>
</feature>
<dbReference type="PANTHER" id="PTHR43179:SF12">
    <property type="entry name" value="GALACTOFURANOSYLTRANSFERASE GLFT2"/>
    <property type="match status" value="1"/>
</dbReference>
<keyword evidence="5" id="KW-1133">Transmembrane helix</keyword>
<gene>
    <name evidence="6" type="ORF">HYH02_008841</name>
</gene>
<evidence type="ECO:0000256" key="3">
    <source>
        <dbReference type="ARBA" id="ARBA00022679"/>
    </source>
</evidence>
<feature type="transmembrane region" description="Helical" evidence="5">
    <location>
        <begin position="1053"/>
        <end position="1071"/>
    </location>
</feature>
<dbReference type="PANTHER" id="PTHR43179">
    <property type="entry name" value="RHAMNOSYLTRANSFERASE WBBL"/>
    <property type="match status" value="1"/>
</dbReference>
<keyword evidence="5" id="KW-0812">Transmembrane</keyword>
<feature type="compositionally biased region" description="Low complexity" evidence="4">
    <location>
        <begin position="129"/>
        <end position="141"/>
    </location>
</feature>
<feature type="region of interest" description="Disordered" evidence="4">
    <location>
        <begin position="899"/>
        <end position="922"/>
    </location>
</feature>
<sequence length="1073" mass="109452">MRLAVLLPVTSRGCQGAGDVRALFARLQRLRRHLDPPAHPAPPDQTQPPSPAAAATAAAQQPQPGDRAGSSSSSGSSWITAAHVCVCLGVDEDDPWLMASELPPAAAAAVAADAPAGPMPEVEGEVQDGSSPAGADGPNGAAARGSSFLVQAFPGLPVRLVVFTRAELELHQVDVVRGGWVDAERVEGERGPGGAPPLCWMWERLATEAVTAQAATHVVLLGDDTHVEPPGWPQLVLQRFAATGATHDSMAAAATAAVGAAAVAKATPTPAAAPPPHQPHQPHRHPLRCLVLVDAADPGYPSFPVLDAVAHLAAFGGRLFPPRLFVNQMGDPFLAELYRRLGGLDLEPAVAVTNATGGIQLPDAPLLLPLLRAGAAAAAVGAAAAAGAAAAGAAAAGAAVGDGAGAPGAGAYVPPRYRRVYAALPHALEEWTAVGAAAWGVAPRTSVDVLVPCGRGVGSELRAIVEQCSRISPDAGVDVRFGVLVDTPLPLPRSGGGGGGGGGARAELDALRDQHMGRMRLRYNEANLGASRTRNRMMDESLAQLLVLLDDDVVPEPGLVEAYVRAAARNSQARGFVGPTRLPATGSAWAHAVHMSDVAFFWGAPASALVGRRPDGSVWLPWCVTANMAVRNTPHRFDPRFPRTGGGEDIDFCLRACGGSGGMLAVPEAACRHPLWNNGRPHVLRFAKWAVGDGQLIEMYPHLCYWAAPNPAELLVLLAAASATALVAAVALQLPAALLLPRLQQLRVLPAPVMGGAMGAVGSGGGGSAGLLPWWRLSGIAAAAAATAAAARQAAAAALVAALAVAASEALLELVRHCLNPARLARHPCPSWRLRLHAALIAALLRNVSEAGRLYGHACRAFGVQALRLPPPPTPPPPPTRQPAAAAAIPGNPWAGVADGGGSGVAPLHEKEEEQEEEEPLRSAAAVLAYPGGRVGRNGSSGLAAAGSHAAATAAKSSAGATAAAAAAATAAAAAPEGGVLGGGLARLWRLVGRRFDWFCGIDRAVVRLEQARAGARAAAHVSAAVMAVVVVVAGVAVRGAPEGGWLGCSEWRVLRAAGLVWLAAACVMLWRE</sequence>
<comment type="similarity">
    <text evidence="1">Belongs to the glycosyltransferase 2 family.</text>
</comment>
<evidence type="ECO:0000256" key="1">
    <source>
        <dbReference type="ARBA" id="ARBA00006739"/>
    </source>
</evidence>
<keyword evidence="5" id="KW-0472">Membrane</keyword>
<feature type="transmembrane region" description="Helical" evidence="5">
    <location>
        <begin position="752"/>
        <end position="774"/>
    </location>
</feature>